<proteinExistence type="predicted"/>
<protein>
    <submittedName>
        <fullName evidence="3">Uncharacterized protein</fullName>
    </submittedName>
</protein>
<evidence type="ECO:0000313" key="4">
    <source>
        <dbReference type="Proteomes" id="UP000054350"/>
    </source>
</evidence>
<keyword evidence="2" id="KW-0732">Signal</keyword>
<dbReference type="EMBL" id="GG745328">
    <property type="protein sequence ID" value="KNE54233.1"/>
    <property type="molecule type" value="Genomic_DNA"/>
</dbReference>
<evidence type="ECO:0000256" key="1">
    <source>
        <dbReference type="SAM" id="MobiDB-lite"/>
    </source>
</evidence>
<dbReference type="VEuPathDB" id="FungiDB:AMAG_17639"/>
<feature type="signal peptide" evidence="2">
    <location>
        <begin position="1"/>
        <end position="24"/>
    </location>
</feature>
<feature type="chain" id="PRO_5005547637" evidence="2">
    <location>
        <begin position="25"/>
        <end position="139"/>
    </location>
</feature>
<gene>
    <name evidence="3" type="ORF">AMAG_17639</name>
</gene>
<dbReference type="AlphaFoldDB" id="A0A0L0RV86"/>
<organism evidence="3 4">
    <name type="scientific">Allomyces macrogynus (strain ATCC 38327)</name>
    <name type="common">Allomyces javanicus var. macrogynus</name>
    <dbReference type="NCBI Taxonomy" id="578462"/>
    <lineage>
        <taxon>Eukaryota</taxon>
        <taxon>Fungi</taxon>
        <taxon>Fungi incertae sedis</taxon>
        <taxon>Blastocladiomycota</taxon>
        <taxon>Blastocladiomycetes</taxon>
        <taxon>Blastocladiales</taxon>
        <taxon>Blastocladiaceae</taxon>
        <taxon>Allomyces</taxon>
    </lineage>
</organism>
<reference evidence="4" key="2">
    <citation type="submission" date="2009-11" db="EMBL/GenBank/DDBJ databases">
        <title>The Genome Sequence of Allomyces macrogynus strain ATCC 38327.</title>
        <authorList>
            <consortium name="The Broad Institute Genome Sequencing Platform"/>
            <person name="Russ C."/>
            <person name="Cuomo C."/>
            <person name="Shea T."/>
            <person name="Young S.K."/>
            <person name="Zeng Q."/>
            <person name="Koehrsen M."/>
            <person name="Haas B."/>
            <person name="Borodovsky M."/>
            <person name="Guigo R."/>
            <person name="Alvarado L."/>
            <person name="Berlin A."/>
            <person name="Borenstein D."/>
            <person name="Chen Z."/>
            <person name="Engels R."/>
            <person name="Freedman E."/>
            <person name="Gellesch M."/>
            <person name="Goldberg J."/>
            <person name="Griggs A."/>
            <person name="Gujja S."/>
            <person name="Heiman D."/>
            <person name="Hepburn T."/>
            <person name="Howarth C."/>
            <person name="Jen D."/>
            <person name="Larson L."/>
            <person name="Lewis B."/>
            <person name="Mehta T."/>
            <person name="Park D."/>
            <person name="Pearson M."/>
            <person name="Roberts A."/>
            <person name="Saif S."/>
            <person name="Shenoy N."/>
            <person name="Sisk P."/>
            <person name="Stolte C."/>
            <person name="Sykes S."/>
            <person name="Walk T."/>
            <person name="White J."/>
            <person name="Yandava C."/>
            <person name="Burger G."/>
            <person name="Gray M.W."/>
            <person name="Holland P.W.H."/>
            <person name="King N."/>
            <person name="Lang F.B.F."/>
            <person name="Roger A.J."/>
            <person name="Ruiz-Trillo I."/>
            <person name="Lander E."/>
            <person name="Nusbaum C."/>
        </authorList>
    </citation>
    <scope>NUCLEOTIDE SEQUENCE [LARGE SCALE GENOMIC DNA]</scope>
    <source>
        <strain evidence="4">ATCC 38327</strain>
    </source>
</reference>
<name>A0A0L0RV86_ALLM3</name>
<evidence type="ECO:0000313" key="3">
    <source>
        <dbReference type="EMBL" id="KNE54233.1"/>
    </source>
</evidence>
<dbReference type="Proteomes" id="UP000054350">
    <property type="component" value="Unassembled WGS sequence"/>
</dbReference>
<reference evidence="3 4" key="1">
    <citation type="submission" date="2009-11" db="EMBL/GenBank/DDBJ databases">
        <title>Annotation of Allomyces macrogynus ATCC 38327.</title>
        <authorList>
            <consortium name="The Broad Institute Genome Sequencing Platform"/>
            <person name="Russ C."/>
            <person name="Cuomo C."/>
            <person name="Burger G."/>
            <person name="Gray M.W."/>
            <person name="Holland P.W.H."/>
            <person name="King N."/>
            <person name="Lang F.B.F."/>
            <person name="Roger A.J."/>
            <person name="Ruiz-Trillo I."/>
            <person name="Young S.K."/>
            <person name="Zeng Q."/>
            <person name="Gargeya S."/>
            <person name="Fitzgerald M."/>
            <person name="Haas B."/>
            <person name="Abouelleil A."/>
            <person name="Alvarado L."/>
            <person name="Arachchi H.M."/>
            <person name="Berlin A."/>
            <person name="Chapman S.B."/>
            <person name="Gearin G."/>
            <person name="Goldberg J."/>
            <person name="Griggs A."/>
            <person name="Gujja S."/>
            <person name="Hansen M."/>
            <person name="Heiman D."/>
            <person name="Howarth C."/>
            <person name="Larimer J."/>
            <person name="Lui A."/>
            <person name="MacDonald P.J.P."/>
            <person name="McCowen C."/>
            <person name="Montmayeur A."/>
            <person name="Murphy C."/>
            <person name="Neiman D."/>
            <person name="Pearson M."/>
            <person name="Priest M."/>
            <person name="Roberts A."/>
            <person name="Saif S."/>
            <person name="Shea T."/>
            <person name="Sisk P."/>
            <person name="Stolte C."/>
            <person name="Sykes S."/>
            <person name="Wortman J."/>
            <person name="Nusbaum C."/>
            <person name="Birren B."/>
        </authorList>
    </citation>
    <scope>NUCLEOTIDE SEQUENCE [LARGE SCALE GENOMIC DNA]</scope>
    <source>
        <strain evidence="3 4">ATCC 38327</strain>
    </source>
</reference>
<evidence type="ECO:0000256" key="2">
    <source>
        <dbReference type="SAM" id="SignalP"/>
    </source>
</evidence>
<feature type="region of interest" description="Disordered" evidence="1">
    <location>
        <begin position="29"/>
        <end position="56"/>
    </location>
</feature>
<keyword evidence="4" id="KW-1185">Reference proteome</keyword>
<sequence>MIHTATHLLLAALLAVLAAQAALADITTGPVATDTPTPTTDIPNPTPTATDEPNPTPPIDVPGIGATAECPYCPMGRCFNCPKENECWYSSDNQAHCRGELCYYKDMRQYCTNGRCWPRRRKKYCETCWTDERGRSHCR</sequence>
<accession>A0A0L0RV86</accession>
<feature type="compositionally biased region" description="Low complexity" evidence="1">
    <location>
        <begin position="29"/>
        <end position="51"/>
    </location>
</feature>